<name>A0A6V8KIQ5_9ACTN</name>
<keyword evidence="7" id="KW-1185">Reference proteome</keyword>
<evidence type="ECO:0000256" key="2">
    <source>
        <dbReference type="ARBA" id="ARBA00023015"/>
    </source>
</evidence>
<dbReference type="Pfam" id="PF03466">
    <property type="entry name" value="LysR_substrate"/>
    <property type="match status" value="1"/>
</dbReference>
<gene>
    <name evidence="6" type="ORF">Phou_060360</name>
</gene>
<proteinExistence type="inferred from homology"/>
<dbReference type="GO" id="GO:0003677">
    <property type="term" value="F:DNA binding"/>
    <property type="evidence" value="ECO:0007669"/>
    <property type="project" value="UniProtKB-KW"/>
</dbReference>
<keyword evidence="4" id="KW-0804">Transcription</keyword>
<feature type="domain" description="HTH lysR-type" evidence="5">
    <location>
        <begin position="15"/>
        <end position="72"/>
    </location>
</feature>
<dbReference type="SUPFAM" id="SSF46785">
    <property type="entry name" value="Winged helix' DNA-binding domain"/>
    <property type="match status" value="1"/>
</dbReference>
<dbReference type="AlphaFoldDB" id="A0A6V8KIQ5"/>
<keyword evidence="3" id="KW-0238">DNA-binding</keyword>
<reference evidence="6 7" key="1">
    <citation type="submission" date="2020-03" db="EMBL/GenBank/DDBJ databases">
        <title>Whole genome shotgun sequence of Phytohabitans houttuyneae NBRC 108639.</title>
        <authorList>
            <person name="Komaki H."/>
            <person name="Tamura T."/>
        </authorList>
    </citation>
    <scope>NUCLEOTIDE SEQUENCE [LARGE SCALE GENOMIC DNA]</scope>
    <source>
        <strain evidence="6 7">NBRC 108639</strain>
    </source>
</reference>
<dbReference type="RefSeq" id="WP_218579248.1">
    <property type="nucleotide sequence ID" value="NZ_BAABGO010000022.1"/>
</dbReference>
<dbReference type="GO" id="GO:0003700">
    <property type="term" value="F:DNA-binding transcription factor activity"/>
    <property type="evidence" value="ECO:0007669"/>
    <property type="project" value="InterPro"/>
</dbReference>
<dbReference type="GO" id="GO:0032993">
    <property type="term" value="C:protein-DNA complex"/>
    <property type="evidence" value="ECO:0007669"/>
    <property type="project" value="TreeGrafter"/>
</dbReference>
<dbReference type="Pfam" id="PF00126">
    <property type="entry name" value="HTH_1"/>
    <property type="match status" value="1"/>
</dbReference>
<dbReference type="EMBL" id="BLPF01000002">
    <property type="protein sequence ID" value="GFJ81856.1"/>
    <property type="molecule type" value="Genomic_DNA"/>
</dbReference>
<evidence type="ECO:0000313" key="6">
    <source>
        <dbReference type="EMBL" id="GFJ81856.1"/>
    </source>
</evidence>
<dbReference type="PRINTS" id="PR00039">
    <property type="entry name" value="HTHLYSR"/>
</dbReference>
<evidence type="ECO:0000256" key="3">
    <source>
        <dbReference type="ARBA" id="ARBA00023125"/>
    </source>
</evidence>
<dbReference type="PANTHER" id="PTHR30346">
    <property type="entry name" value="TRANSCRIPTIONAL DUAL REGULATOR HCAR-RELATED"/>
    <property type="match status" value="1"/>
</dbReference>
<evidence type="ECO:0000259" key="5">
    <source>
        <dbReference type="PROSITE" id="PS50931"/>
    </source>
</evidence>
<dbReference type="InterPro" id="IPR036390">
    <property type="entry name" value="WH_DNA-bd_sf"/>
</dbReference>
<dbReference type="Gene3D" id="3.40.190.10">
    <property type="entry name" value="Periplasmic binding protein-like II"/>
    <property type="match status" value="2"/>
</dbReference>
<evidence type="ECO:0000256" key="4">
    <source>
        <dbReference type="ARBA" id="ARBA00023163"/>
    </source>
</evidence>
<keyword evidence="2" id="KW-0805">Transcription regulation</keyword>
<dbReference type="InterPro" id="IPR036388">
    <property type="entry name" value="WH-like_DNA-bd_sf"/>
</dbReference>
<dbReference type="FunFam" id="1.10.10.10:FF:000001">
    <property type="entry name" value="LysR family transcriptional regulator"/>
    <property type="match status" value="1"/>
</dbReference>
<evidence type="ECO:0000313" key="7">
    <source>
        <dbReference type="Proteomes" id="UP000482800"/>
    </source>
</evidence>
<dbReference type="SUPFAM" id="SSF53850">
    <property type="entry name" value="Periplasmic binding protein-like II"/>
    <property type="match status" value="1"/>
</dbReference>
<accession>A0A6V8KIQ5</accession>
<comment type="similarity">
    <text evidence="1">Belongs to the LysR transcriptional regulatory family.</text>
</comment>
<dbReference type="Proteomes" id="UP000482800">
    <property type="component" value="Unassembled WGS sequence"/>
</dbReference>
<dbReference type="PROSITE" id="PS50931">
    <property type="entry name" value="HTH_LYSR"/>
    <property type="match status" value="1"/>
</dbReference>
<comment type="caution">
    <text evidence="6">The sequence shown here is derived from an EMBL/GenBank/DDBJ whole genome shotgun (WGS) entry which is preliminary data.</text>
</comment>
<protein>
    <submittedName>
        <fullName evidence="6">LysR family transcriptional regulator</fullName>
    </submittedName>
</protein>
<organism evidence="6 7">
    <name type="scientific">Phytohabitans houttuyneae</name>
    <dbReference type="NCBI Taxonomy" id="1076126"/>
    <lineage>
        <taxon>Bacteria</taxon>
        <taxon>Bacillati</taxon>
        <taxon>Actinomycetota</taxon>
        <taxon>Actinomycetes</taxon>
        <taxon>Micromonosporales</taxon>
        <taxon>Micromonosporaceae</taxon>
    </lineage>
</organism>
<dbReference type="Gene3D" id="1.10.10.10">
    <property type="entry name" value="Winged helix-like DNA-binding domain superfamily/Winged helix DNA-binding domain"/>
    <property type="match status" value="1"/>
</dbReference>
<dbReference type="CDD" id="cd08414">
    <property type="entry name" value="PBP2_LTTR_aromatics_like"/>
    <property type="match status" value="1"/>
</dbReference>
<dbReference type="InterPro" id="IPR000847">
    <property type="entry name" value="LysR_HTH_N"/>
</dbReference>
<reference evidence="6 7" key="2">
    <citation type="submission" date="2020-03" db="EMBL/GenBank/DDBJ databases">
        <authorList>
            <person name="Ichikawa N."/>
            <person name="Kimura A."/>
            <person name="Kitahashi Y."/>
            <person name="Uohara A."/>
        </authorList>
    </citation>
    <scope>NUCLEOTIDE SEQUENCE [LARGE SCALE GENOMIC DNA]</scope>
    <source>
        <strain evidence="6 7">NBRC 108639</strain>
    </source>
</reference>
<evidence type="ECO:0000256" key="1">
    <source>
        <dbReference type="ARBA" id="ARBA00009437"/>
    </source>
</evidence>
<sequence length="289" mass="32048">MPAPRPGHTLSCIDVDLRKLRYFEAVARHLHFGRAAAELHIAQPVLSRQIRALESELHVQLFRRDRRATELTDAGRQLLTDAVPLLASATALQRRVAQAARGEARLVVAFMPGLIVTDAIRRLRRNHPHLTVEVLRTTWDDQVAVLHDGRADISYLRLPAPTKGLAVRHLFTEPRVVVLSVDHPLAGKERVSVRDLAGETLLQHPDAVPEWRDVATVAAVATPTSVVEEKLENVASGLGIAVLPLSTARFYIRPDVVHVPVTDISQSRVVVAWLRERREPLLAEFAALA</sequence>
<dbReference type="PANTHER" id="PTHR30346:SF0">
    <property type="entry name" value="HCA OPERON TRANSCRIPTIONAL ACTIVATOR HCAR"/>
    <property type="match status" value="1"/>
</dbReference>
<dbReference type="InterPro" id="IPR005119">
    <property type="entry name" value="LysR_subst-bd"/>
</dbReference>